<name>A0A4Z2FM11_9TELE</name>
<gene>
    <name evidence="2" type="ORF">EYF80_047768</name>
</gene>
<evidence type="ECO:0000313" key="3">
    <source>
        <dbReference type="Proteomes" id="UP000314294"/>
    </source>
</evidence>
<evidence type="ECO:0000256" key="1">
    <source>
        <dbReference type="SAM" id="MobiDB-lite"/>
    </source>
</evidence>
<dbReference type="Proteomes" id="UP000314294">
    <property type="component" value="Unassembled WGS sequence"/>
</dbReference>
<sequence>MKATAKIQGFKTKVKKPKGQRTIKVMDLCTTTLCRRDLGSLDYNTGRLGQKSKAGPRAAGDEEAVEAGWLRGVAWGKQPGPIGGPLHQSHGSREEIPAAMAVV</sequence>
<comment type="caution">
    <text evidence="2">The sequence shown here is derived from an EMBL/GenBank/DDBJ whole genome shotgun (WGS) entry which is preliminary data.</text>
</comment>
<dbReference type="EMBL" id="SRLO01001063">
    <property type="protein sequence ID" value="TNN42061.1"/>
    <property type="molecule type" value="Genomic_DNA"/>
</dbReference>
<proteinExistence type="predicted"/>
<reference evidence="2 3" key="1">
    <citation type="submission" date="2019-03" db="EMBL/GenBank/DDBJ databases">
        <title>First draft genome of Liparis tanakae, snailfish: a comprehensive survey of snailfish specific genes.</title>
        <authorList>
            <person name="Kim W."/>
            <person name="Song I."/>
            <person name="Jeong J.-H."/>
            <person name="Kim D."/>
            <person name="Kim S."/>
            <person name="Ryu S."/>
            <person name="Song J.Y."/>
            <person name="Lee S.K."/>
        </authorList>
    </citation>
    <scope>NUCLEOTIDE SEQUENCE [LARGE SCALE GENOMIC DNA]</scope>
    <source>
        <tissue evidence="2">Muscle</tissue>
    </source>
</reference>
<evidence type="ECO:0000313" key="2">
    <source>
        <dbReference type="EMBL" id="TNN42061.1"/>
    </source>
</evidence>
<accession>A0A4Z2FM11</accession>
<organism evidence="2 3">
    <name type="scientific">Liparis tanakae</name>
    <name type="common">Tanaka's snailfish</name>
    <dbReference type="NCBI Taxonomy" id="230148"/>
    <lineage>
        <taxon>Eukaryota</taxon>
        <taxon>Metazoa</taxon>
        <taxon>Chordata</taxon>
        <taxon>Craniata</taxon>
        <taxon>Vertebrata</taxon>
        <taxon>Euteleostomi</taxon>
        <taxon>Actinopterygii</taxon>
        <taxon>Neopterygii</taxon>
        <taxon>Teleostei</taxon>
        <taxon>Neoteleostei</taxon>
        <taxon>Acanthomorphata</taxon>
        <taxon>Eupercaria</taxon>
        <taxon>Perciformes</taxon>
        <taxon>Cottioidei</taxon>
        <taxon>Cottales</taxon>
        <taxon>Liparidae</taxon>
        <taxon>Liparis</taxon>
    </lineage>
</organism>
<feature type="region of interest" description="Disordered" evidence="1">
    <location>
        <begin position="80"/>
        <end position="103"/>
    </location>
</feature>
<keyword evidence="3" id="KW-1185">Reference proteome</keyword>
<protein>
    <submittedName>
        <fullName evidence="2">Uncharacterized protein</fullName>
    </submittedName>
</protein>
<dbReference type="AlphaFoldDB" id="A0A4Z2FM11"/>